<reference evidence="1" key="1">
    <citation type="submission" date="2022-10" db="EMBL/GenBank/DDBJ databases">
        <authorList>
            <person name="Byrne P K."/>
        </authorList>
    </citation>
    <scope>NUCLEOTIDE SEQUENCE</scope>
    <source>
        <strain evidence="1">IFO1802</strain>
    </source>
</reference>
<sequence length="156" mass="18181">MSGNQVNIGSEQQQIVGSRTVSVEEVPAVLQLRATQEPSRTEGARSTRHNVRWEESVIDNENMNKKKTKICCIFHPQDEPDEECHHPPDHDESSSSSSSSSSGSEDEKDLDFNERRKRRLERRHRNLETKRSYSPNAYEFQPDYSEHRRKQLEKKD</sequence>
<dbReference type="EMBL" id="OX365901">
    <property type="protein sequence ID" value="CAI4060979.1"/>
    <property type="molecule type" value="Genomic_DNA"/>
</dbReference>
<accession>A0AA35NQ48</accession>
<organism evidence="1 2">
    <name type="scientific">Saccharomyces kudriavzevii (strain ATCC MYA-4449 / AS 2.2408 / CBS 8840 / NBRC 1802 / NCYC 2889)</name>
    <name type="common">Yeast</name>
    <dbReference type="NCBI Taxonomy" id="226230"/>
    <lineage>
        <taxon>Eukaryota</taxon>
        <taxon>Fungi</taxon>
        <taxon>Dikarya</taxon>
        <taxon>Ascomycota</taxon>
        <taxon>Saccharomycotina</taxon>
        <taxon>Saccharomycetes</taxon>
        <taxon>Saccharomycetales</taxon>
        <taxon>Saccharomycetaceae</taxon>
        <taxon>Saccharomyces</taxon>
    </lineage>
</organism>
<dbReference type="OrthoDB" id="307488at2759"/>
<protein>
    <submittedName>
        <fullName evidence="1">Uncharacterized protein</fullName>
    </submittedName>
</protein>
<dbReference type="PANTHER" id="PTHR20835">
    <property type="entry name" value="E3 UBIQUITIN-PROTEIN LIGASE PPP1R11-RELATED"/>
    <property type="match status" value="1"/>
</dbReference>
<keyword evidence="2" id="KW-1185">Reference proteome</keyword>
<evidence type="ECO:0000313" key="2">
    <source>
        <dbReference type="Proteomes" id="UP001162087"/>
    </source>
</evidence>
<dbReference type="GO" id="GO:0008157">
    <property type="term" value="F:protein phosphatase 1 binding"/>
    <property type="evidence" value="ECO:0007669"/>
    <property type="project" value="TreeGrafter"/>
</dbReference>
<dbReference type="Proteomes" id="UP001162087">
    <property type="component" value="Chromosome 6"/>
</dbReference>
<evidence type="ECO:0000313" key="1">
    <source>
        <dbReference type="EMBL" id="CAI4060979.1"/>
    </source>
</evidence>
<dbReference type="PANTHER" id="PTHR20835:SF0">
    <property type="entry name" value="E3 UBIQUITIN-PROTEIN LIGASE PPP1R11"/>
    <property type="match status" value="1"/>
</dbReference>
<proteinExistence type="predicted"/>
<dbReference type="Pfam" id="PF07491">
    <property type="entry name" value="PPI_Ypi1"/>
    <property type="match status" value="1"/>
</dbReference>
<gene>
    <name evidence="1" type="primary">SKDI06G0690</name>
    <name evidence="1" type="ORF">SKDI_06G0690</name>
</gene>
<dbReference type="GO" id="GO:0004865">
    <property type="term" value="F:protein serine/threonine phosphatase inhibitor activity"/>
    <property type="evidence" value="ECO:0007669"/>
    <property type="project" value="UniProtKB-UniRule"/>
</dbReference>
<name>A0AA35NQ48_SACK1</name>
<dbReference type="InterPro" id="IPR011107">
    <property type="entry name" value="PPI_Ypi1"/>
</dbReference>
<dbReference type="GO" id="GO:0005634">
    <property type="term" value="C:nucleus"/>
    <property type="evidence" value="ECO:0007669"/>
    <property type="project" value="UniProtKB-SubCell"/>
</dbReference>